<sequence length="287" mass="31062">MTIPDEAVQAALCAWLHEEEYAYILEKWLEDEERQEDMRAALTAALPFLQGVKVKALEWVKHPDGSHESAKDAFGGLYLVTECGWRQMHSQWNDISGLEAAKSAAQADYSARILPAIEPAPSPRAQALEEAAKIAEGSSGDFDHQSALAECRDCESGFHHGRVAAASAIRALSSQPSKRERLLQLAESAGDTTLGDLSSQPVADGCKTERERALEKALKPFSDIAGELFAMNYNESDIVFTVHRKTPKGSKISTSMTFKAFNNARAALPASPGASATRPTGGSDDRD</sequence>
<dbReference type="EMBL" id="JAVDQT010000002">
    <property type="protein sequence ID" value="MDR6431981.1"/>
    <property type="molecule type" value="Genomic_DNA"/>
</dbReference>
<protein>
    <submittedName>
        <fullName evidence="2">Uncharacterized protein</fullName>
    </submittedName>
</protein>
<proteinExistence type="predicted"/>
<comment type="caution">
    <text evidence="2">The sequence shown here is derived from an EMBL/GenBank/DDBJ whole genome shotgun (WGS) entry which is preliminary data.</text>
</comment>
<reference evidence="2 3" key="1">
    <citation type="submission" date="2023-07" db="EMBL/GenBank/DDBJ databases">
        <title>Sorghum-associated microbial communities from plants grown in Nebraska, USA.</title>
        <authorList>
            <person name="Schachtman D."/>
        </authorList>
    </citation>
    <scope>NUCLEOTIDE SEQUENCE [LARGE SCALE GENOMIC DNA]</scope>
    <source>
        <strain evidence="2 3">DS1730</strain>
    </source>
</reference>
<feature type="region of interest" description="Disordered" evidence="1">
    <location>
        <begin position="267"/>
        <end position="287"/>
    </location>
</feature>
<evidence type="ECO:0000313" key="2">
    <source>
        <dbReference type="EMBL" id="MDR6431981.1"/>
    </source>
</evidence>
<keyword evidence="3" id="KW-1185">Reference proteome</keyword>
<organism evidence="2 3">
    <name type="scientific">Brucella pseudogrignonensis</name>
    <dbReference type="NCBI Taxonomy" id="419475"/>
    <lineage>
        <taxon>Bacteria</taxon>
        <taxon>Pseudomonadati</taxon>
        <taxon>Pseudomonadota</taxon>
        <taxon>Alphaproteobacteria</taxon>
        <taxon>Hyphomicrobiales</taxon>
        <taxon>Brucellaceae</taxon>
        <taxon>Brucella/Ochrobactrum group</taxon>
        <taxon>Brucella</taxon>
    </lineage>
</organism>
<name>A0ABU1M7H3_9HYPH</name>
<evidence type="ECO:0000313" key="3">
    <source>
        <dbReference type="Proteomes" id="UP001184614"/>
    </source>
</evidence>
<dbReference type="Proteomes" id="UP001184614">
    <property type="component" value="Unassembled WGS sequence"/>
</dbReference>
<dbReference type="RefSeq" id="WP_310011386.1">
    <property type="nucleotide sequence ID" value="NZ_JAVDQT010000002.1"/>
</dbReference>
<accession>A0ABU1M7H3</accession>
<evidence type="ECO:0000256" key="1">
    <source>
        <dbReference type="SAM" id="MobiDB-lite"/>
    </source>
</evidence>
<gene>
    <name evidence="2" type="ORF">J2782_001716</name>
</gene>